<protein>
    <submittedName>
        <fullName evidence="6">Uncharacterized protein</fullName>
    </submittedName>
</protein>
<dbReference type="OrthoDB" id="4083952at2759"/>
<keyword evidence="4 5" id="KW-0472">Membrane</keyword>
<dbReference type="Proteomes" id="UP000000707">
    <property type="component" value="Unassembled WGS sequence"/>
</dbReference>
<comment type="subcellular location">
    <subcellularLocation>
        <location evidence="1">Membrane</location>
        <topology evidence="1">Single-pass membrane protein</topology>
    </subcellularLocation>
</comment>
<accession>G3B8Z2</accession>
<evidence type="ECO:0000313" key="7">
    <source>
        <dbReference type="Proteomes" id="UP000000707"/>
    </source>
</evidence>
<reference evidence="6 7" key="1">
    <citation type="journal article" date="2011" name="Proc. Natl. Acad. Sci. U.S.A.">
        <title>Comparative genomics of xylose-fermenting fungi for enhanced biofuel production.</title>
        <authorList>
            <person name="Wohlbach D.J."/>
            <person name="Kuo A."/>
            <person name="Sato T.K."/>
            <person name="Potts K.M."/>
            <person name="Salamov A.A."/>
            <person name="LaButti K.M."/>
            <person name="Sun H."/>
            <person name="Clum A."/>
            <person name="Pangilinan J.L."/>
            <person name="Lindquist E.A."/>
            <person name="Lucas S."/>
            <person name="Lapidus A."/>
            <person name="Jin M."/>
            <person name="Gunawan C."/>
            <person name="Balan V."/>
            <person name="Dale B.E."/>
            <person name="Jeffries T.W."/>
            <person name="Zinkel R."/>
            <person name="Barry K.W."/>
            <person name="Grigoriev I.V."/>
            <person name="Gasch A.P."/>
        </authorList>
    </citation>
    <scope>NUCLEOTIDE SEQUENCE [LARGE SCALE GENOMIC DNA]</scope>
    <source>
        <strain evidence="7">ATCC 10573 / BCRC 21748 / CBS 615 / JCM 9827 / NBRC 10315 / NRRL Y-1498 / VKM Y-70</strain>
    </source>
</reference>
<sequence length="62" mass="7046">MSQQLPFRVRATDIIHRSTVLGLVGICVVGLGSISFNIYMNSDYAKMNRNKLKFDPEQTKEN</sequence>
<evidence type="ECO:0000313" key="6">
    <source>
        <dbReference type="EMBL" id="EGV61810.1"/>
    </source>
</evidence>
<dbReference type="RefSeq" id="XP_006687980.1">
    <property type="nucleotide sequence ID" value="XM_006687917.1"/>
</dbReference>
<keyword evidence="3 5" id="KW-1133">Transmembrane helix</keyword>
<dbReference type="eggNOG" id="ENOG502RKY8">
    <property type="taxonomic scope" value="Eukaryota"/>
</dbReference>
<evidence type="ECO:0000256" key="4">
    <source>
        <dbReference type="ARBA" id="ARBA00023136"/>
    </source>
</evidence>
<gene>
    <name evidence="6" type="ORF">CANTEDRAFT_115252</name>
</gene>
<evidence type="ECO:0000256" key="3">
    <source>
        <dbReference type="ARBA" id="ARBA00022989"/>
    </source>
</evidence>
<dbReference type="AlphaFoldDB" id="G3B8Z2"/>
<evidence type="ECO:0000256" key="1">
    <source>
        <dbReference type="ARBA" id="ARBA00004167"/>
    </source>
</evidence>
<dbReference type="GO" id="GO:0016020">
    <property type="term" value="C:membrane"/>
    <property type="evidence" value="ECO:0007669"/>
    <property type="project" value="UniProtKB-SubCell"/>
</dbReference>
<dbReference type="Pfam" id="PF14880">
    <property type="entry name" value="COX14"/>
    <property type="match status" value="1"/>
</dbReference>
<organism evidence="7">
    <name type="scientific">Candida tenuis (strain ATCC 10573 / BCRC 21748 / CBS 615 / JCM 9827 / NBRC 10315 / NRRL Y-1498 / VKM Y-70)</name>
    <name type="common">Yeast</name>
    <name type="synonym">Yamadazyma tenuis</name>
    <dbReference type="NCBI Taxonomy" id="590646"/>
    <lineage>
        <taxon>Eukaryota</taxon>
        <taxon>Fungi</taxon>
        <taxon>Dikarya</taxon>
        <taxon>Ascomycota</taxon>
        <taxon>Saccharomycotina</taxon>
        <taxon>Pichiomycetes</taxon>
        <taxon>Debaryomycetaceae</taxon>
        <taxon>Yamadazyma</taxon>
    </lineage>
</organism>
<keyword evidence="2 5" id="KW-0812">Transmembrane</keyword>
<feature type="transmembrane region" description="Helical" evidence="5">
    <location>
        <begin position="20"/>
        <end position="40"/>
    </location>
</feature>
<dbReference type="InterPro" id="IPR029208">
    <property type="entry name" value="COX14"/>
</dbReference>
<evidence type="ECO:0000256" key="2">
    <source>
        <dbReference type="ARBA" id="ARBA00022692"/>
    </source>
</evidence>
<name>G3B8Z2_CANTC</name>
<keyword evidence="7" id="KW-1185">Reference proteome</keyword>
<dbReference type="GeneID" id="18247794"/>
<proteinExistence type="predicted"/>
<evidence type="ECO:0000256" key="5">
    <source>
        <dbReference type="SAM" id="Phobius"/>
    </source>
</evidence>
<dbReference type="HOGENOM" id="CLU_181695_0_0_1"/>
<dbReference type="KEGG" id="cten:18247794"/>
<dbReference type="EMBL" id="GL996527">
    <property type="protein sequence ID" value="EGV61810.1"/>
    <property type="molecule type" value="Genomic_DNA"/>
</dbReference>